<feature type="region of interest" description="Disordered" evidence="1">
    <location>
        <begin position="127"/>
        <end position="163"/>
    </location>
</feature>
<feature type="compositionally biased region" description="Basic and acidic residues" evidence="1">
    <location>
        <begin position="1"/>
        <end position="12"/>
    </location>
</feature>
<accession>A0A2N9I002</accession>
<feature type="region of interest" description="Disordered" evidence="1">
    <location>
        <begin position="1"/>
        <end position="21"/>
    </location>
</feature>
<dbReference type="EMBL" id="OIVN01004445">
    <property type="protein sequence ID" value="SPD17353.1"/>
    <property type="molecule type" value="Genomic_DNA"/>
</dbReference>
<evidence type="ECO:0000256" key="1">
    <source>
        <dbReference type="SAM" id="MobiDB-lite"/>
    </source>
</evidence>
<dbReference type="AlphaFoldDB" id="A0A2N9I002"/>
<reference evidence="2" key="1">
    <citation type="submission" date="2018-02" db="EMBL/GenBank/DDBJ databases">
        <authorList>
            <person name="Cohen D.B."/>
            <person name="Kent A.D."/>
        </authorList>
    </citation>
    <scope>NUCLEOTIDE SEQUENCE</scope>
</reference>
<sequence length="163" mass="18520">MAPKKSFGEGPKKRQKSKAQEEETAIMDSAFRSFEDLVKLDLVFYIAWHMDTCVKKKNAALPYSFHITSILEKFEINLSGERETRKVLPSDVYGTTTMKQMRYILRENIWVKKDAIVEEEIDEVAQMEGDGAQGNEDAMHEDEEPPIAPPMASSSSHTNGDNF</sequence>
<name>A0A2N9I002_FAGSY</name>
<gene>
    <name evidence="2" type="ORF">FSB_LOCUS45235</name>
</gene>
<evidence type="ECO:0000313" key="2">
    <source>
        <dbReference type="EMBL" id="SPD17353.1"/>
    </source>
</evidence>
<proteinExistence type="predicted"/>
<protein>
    <submittedName>
        <fullName evidence="2">Uncharacterized protein</fullName>
    </submittedName>
</protein>
<organism evidence="2">
    <name type="scientific">Fagus sylvatica</name>
    <name type="common">Beechnut</name>
    <dbReference type="NCBI Taxonomy" id="28930"/>
    <lineage>
        <taxon>Eukaryota</taxon>
        <taxon>Viridiplantae</taxon>
        <taxon>Streptophyta</taxon>
        <taxon>Embryophyta</taxon>
        <taxon>Tracheophyta</taxon>
        <taxon>Spermatophyta</taxon>
        <taxon>Magnoliopsida</taxon>
        <taxon>eudicotyledons</taxon>
        <taxon>Gunneridae</taxon>
        <taxon>Pentapetalae</taxon>
        <taxon>rosids</taxon>
        <taxon>fabids</taxon>
        <taxon>Fagales</taxon>
        <taxon>Fagaceae</taxon>
        <taxon>Fagus</taxon>
    </lineage>
</organism>